<dbReference type="EMBL" id="JAUSVL010000001">
    <property type="protein sequence ID" value="MDQ0291110.1"/>
    <property type="molecule type" value="Genomic_DNA"/>
</dbReference>
<accession>A0AAE3VIM9</accession>
<dbReference type="PANTHER" id="PTHR43272:SF33">
    <property type="entry name" value="AMP-BINDING DOMAIN-CONTAINING PROTEIN-RELATED"/>
    <property type="match status" value="1"/>
</dbReference>
<evidence type="ECO:0000256" key="2">
    <source>
        <dbReference type="ARBA" id="ARBA00022840"/>
    </source>
</evidence>
<dbReference type="GO" id="GO:0016020">
    <property type="term" value="C:membrane"/>
    <property type="evidence" value="ECO:0007669"/>
    <property type="project" value="TreeGrafter"/>
</dbReference>
<reference evidence="5" key="1">
    <citation type="submission" date="2023-07" db="EMBL/GenBank/DDBJ databases">
        <title>Genomic Encyclopedia of Type Strains, Phase IV (KMG-IV): sequencing the most valuable type-strain genomes for metagenomic binning, comparative biology and taxonomic classification.</title>
        <authorList>
            <person name="Goeker M."/>
        </authorList>
    </citation>
    <scope>NUCLEOTIDE SEQUENCE</scope>
    <source>
        <strain evidence="5">DSM 24202</strain>
    </source>
</reference>
<dbReference type="InterPro" id="IPR042099">
    <property type="entry name" value="ANL_N_sf"/>
</dbReference>
<dbReference type="RefSeq" id="WP_307263413.1">
    <property type="nucleotide sequence ID" value="NZ_JAUSVL010000001.1"/>
</dbReference>
<evidence type="ECO:0000313" key="5">
    <source>
        <dbReference type="EMBL" id="MDQ0291110.1"/>
    </source>
</evidence>
<evidence type="ECO:0000256" key="3">
    <source>
        <dbReference type="ARBA" id="ARBA00024484"/>
    </source>
</evidence>
<keyword evidence="6" id="KW-1185">Reference proteome</keyword>
<dbReference type="GO" id="GO:0004467">
    <property type="term" value="F:long-chain fatty acid-CoA ligase activity"/>
    <property type="evidence" value="ECO:0007669"/>
    <property type="project" value="UniProtKB-EC"/>
</dbReference>
<dbReference type="GO" id="GO:0005524">
    <property type="term" value="F:ATP binding"/>
    <property type="evidence" value="ECO:0007669"/>
    <property type="project" value="UniProtKB-KW"/>
</dbReference>
<protein>
    <submittedName>
        <fullName evidence="5">Long-chain acyl-CoA synthetase</fullName>
        <ecNumber evidence="5">6.2.1.3</ecNumber>
    </submittedName>
</protein>
<dbReference type="PROSITE" id="PS00455">
    <property type="entry name" value="AMP_BINDING"/>
    <property type="match status" value="1"/>
</dbReference>
<dbReference type="SUPFAM" id="SSF56801">
    <property type="entry name" value="Acetyl-CoA synthetase-like"/>
    <property type="match status" value="1"/>
</dbReference>
<evidence type="ECO:0000313" key="6">
    <source>
        <dbReference type="Proteomes" id="UP001238163"/>
    </source>
</evidence>
<proteinExistence type="predicted"/>
<feature type="domain" description="AMP-dependent synthetase/ligase" evidence="4">
    <location>
        <begin position="15"/>
        <end position="421"/>
    </location>
</feature>
<keyword evidence="2" id="KW-0067">ATP-binding</keyword>
<comment type="catalytic activity">
    <reaction evidence="3">
        <text>a long-chain fatty acid + ATP + CoA = a long-chain fatty acyl-CoA + AMP + diphosphate</text>
        <dbReference type="Rhea" id="RHEA:15421"/>
        <dbReference type="ChEBI" id="CHEBI:30616"/>
        <dbReference type="ChEBI" id="CHEBI:33019"/>
        <dbReference type="ChEBI" id="CHEBI:57287"/>
        <dbReference type="ChEBI" id="CHEBI:57560"/>
        <dbReference type="ChEBI" id="CHEBI:83139"/>
        <dbReference type="ChEBI" id="CHEBI:456215"/>
        <dbReference type="EC" id="6.2.1.3"/>
    </reaction>
    <physiologicalReaction direction="left-to-right" evidence="3">
        <dbReference type="Rhea" id="RHEA:15422"/>
    </physiologicalReaction>
</comment>
<dbReference type="Pfam" id="PF23562">
    <property type="entry name" value="AMP-binding_C_3"/>
    <property type="match status" value="1"/>
</dbReference>
<dbReference type="Gene3D" id="3.40.50.12780">
    <property type="entry name" value="N-terminal domain of ligase-like"/>
    <property type="match status" value="1"/>
</dbReference>
<dbReference type="PANTHER" id="PTHR43272">
    <property type="entry name" value="LONG-CHAIN-FATTY-ACID--COA LIGASE"/>
    <property type="match status" value="1"/>
</dbReference>
<keyword evidence="5" id="KW-0436">Ligase</keyword>
<dbReference type="Pfam" id="PF00501">
    <property type="entry name" value="AMP-binding"/>
    <property type="match status" value="1"/>
</dbReference>
<dbReference type="AlphaFoldDB" id="A0AAE3VIM9"/>
<keyword evidence="1" id="KW-0547">Nucleotide-binding</keyword>
<dbReference type="InterPro" id="IPR020845">
    <property type="entry name" value="AMP-binding_CS"/>
</dbReference>
<dbReference type="Proteomes" id="UP001238163">
    <property type="component" value="Unassembled WGS sequence"/>
</dbReference>
<dbReference type="InterPro" id="IPR000873">
    <property type="entry name" value="AMP-dep_synth/lig_dom"/>
</dbReference>
<dbReference type="Gene3D" id="3.30.300.30">
    <property type="match status" value="1"/>
</dbReference>
<organism evidence="5 6">
    <name type="scientific">Oligosphaera ethanolica</name>
    <dbReference type="NCBI Taxonomy" id="760260"/>
    <lineage>
        <taxon>Bacteria</taxon>
        <taxon>Pseudomonadati</taxon>
        <taxon>Lentisphaerota</taxon>
        <taxon>Oligosphaeria</taxon>
        <taxon>Oligosphaerales</taxon>
        <taxon>Oligosphaeraceae</taxon>
        <taxon>Oligosphaera</taxon>
    </lineage>
</organism>
<comment type="caution">
    <text evidence="5">The sequence shown here is derived from an EMBL/GenBank/DDBJ whole genome shotgun (WGS) entry which is preliminary data.</text>
</comment>
<evidence type="ECO:0000256" key="1">
    <source>
        <dbReference type="ARBA" id="ARBA00022741"/>
    </source>
</evidence>
<name>A0AAE3VIM9_9BACT</name>
<evidence type="ECO:0000259" key="4">
    <source>
        <dbReference type="Pfam" id="PF00501"/>
    </source>
</evidence>
<gene>
    <name evidence="5" type="ORF">J3R75_003217</name>
</gene>
<sequence length="619" mass="68866">MTKNSRMTKNLGAYFEDWCARSANGAALMYLDGRNELVRYSYKQFHSDVLAWSRYYLDHGVKEGSRVAMVATKCPSHFVFFYSCWRIGAIAVPVCETLGDLEMGFILRDSDPALVLAEKDLVGKVTANCGNVPVINVDDMPRGDMAAPADAPLSQAELDAVATLIYTSGSTGMPKGVMLTHRNIWTNGYWDLDAYGMDSTDRIMSLLPYWHSFALVCEVLLTPMAGATCVIPRDIRDFKKNLSLYQPTVILVVPRIVEAIKLGIDKQIDEKPPKVKALIDQAIYNASRIFTAGARLDGGVLRMVTHHTFYDPLVFRKFRQAFGGKLRFIISGGAPLDIELQIFFKYMGVLVLVGYGLTETSPVISANKPEKHRLGSAGQVFPWLLPENGGDYTFKDDDGKLGKDLHGQLLVKGDCVMKGYWRHTDASAKTMEDGWLNTGDVCYCDADGYLFVEGRKGSMIVLIGGEKLHPEHVEDAVKNSPLISEAMVIGEKCKNVYACVNVQSENVKDIPKDQLKKRIKEEVLKATAHLAAFQKPKDVLILPDFNMEDGTLTATFKVRRYKVMELYKQEIEDFLRNNSEDVATKRELGIASSKILESLANGKVIVGSGTEIKYDGKKR</sequence>
<dbReference type="InterPro" id="IPR045851">
    <property type="entry name" value="AMP-bd_C_sf"/>
</dbReference>
<dbReference type="EC" id="6.2.1.3" evidence="5"/>